<accession>A0A062VDV3</accession>
<evidence type="ECO:0000259" key="1">
    <source>
        <dbReference type="Pfam" id="PF01636"/>
    </source>
</evidence>
<keyword evidence="3" id="KW-1185">Reference proteome</keyword>
<dbReference type="eggNOG" id="COG3173">
    <property type="taxonomic scope" value="Bacteria"/>
</dbReference>
<dbReference type="InterPro" id="IPR002575">
    <property type="entry name" value="Aminoglycoside_PTrfase"/>
</dbReference>
<dbReference type="InterPro" id="IPR051678">
    <property type="entry name" value="AGP_Transferase"/>
</dbReference>
<proteinExistence type="predicted"/>
<dbReference type="PATRIC" id="fig|1280954.3.peg.2839"/>
<comment type="caution">
    <text evidence="2">The sequence shown here is derived from an EMBL/GenBank/DDBJ whole genome shotgun (WGS) entry which is preliminary data.</text>
</comment>
<reference evidence="2 3" key="1">
    <citation type="journal article" date="2014" name="Antonie Van Leeuwenhoek">
        <title>Hyphomonas beringensis sp. nov. and Hyphomonas chukchiensis sp. nov., isolated from surface seawater of the Bering Sea and Chukchi Sea.</title>
        <authorList>
            <person name="Li C."/>
            <person name="Lai Q."/>
            <person name="Li G."/>
            <person name="Dong C."/>
            <person name="Wang J."/>
            <person name="Liao Y."/>
            <person name="Shao Z."/>
        </authorList>
    </citation>
    <scope>NUCLEOTIDE SEQUENCE [LARGE SCALE GENOMIC DNA]</scope>
    <source>
        <strain evidence="2 3">PS728</strain>
    </source>
</reference>
<gene>
    <name evidence="2" type="ORF">HPO_14017</name>
</gene>
<dbReference type="SUPFAM" id="SSF56112">
    <property type="entry name" value="Protein kinase-like (PK-like)"/>
    <property type="match status" value="1"/>
</dbReference>
<dbReference type="STRING" id="1280954.HPO_14017"/>
<organism evidence="2 3">
    <name type="scientific">Hyphomonas polymorpha PS728</name>
    <dbReference type="NCBI Taxonomy" id="1280954"/>
    <lineage>
        <taxon>Bacteria</taxon>
        <taxon>Pseudomonadati</taxon>
        <taxon>Pseudomonadota</taxon>
        <taxon>Alphaproteobacteria</taxon>
        <taxon>Hyphomonadales</taxon>
        <taxon>Hyphomonadaceae</taxon>
        <taxon>Hyphomonas</taxon>
    </lineage>
</organism>
<sequence length="368" mass="41624">MDAKDISKGIVEISRKARFQGVTPDEWRSRLAAFLAAQPDVSAVISVDDVRPVAEAAGGSNGTMLFRARYQSEEGYQDRQLVLRFLPEKGLFHHYDVTEQFNLQRALGETAIPVPKQLWLDSEGAYLGRPGYVMERVAGVSTPMAWMTSGILHDAPPEGRRAMSEGYVSALADIHELDWQSLGLDWMRGRAKGVRPVERETNWYWDALVWSGHTEYIRQLAPVRQWLIENEPEGMQEVLCHGDANFGNYLYVGNEISAVLDWEMSFLGPRECDLAYLKIGDSILLDGVPWPEGVLTYDEMRAEYERASGYTLQHMDYFELFAGYRMAVINVLAMKHFPPEVLSAYEPVLRRGPELCRAQARALGVTLE</sequence>
<dbReference type="AlphaFoldDB" id="A0A062VDV3"/>
<dbReference type="Gene3D" id="3.30.200.20">
    <property type="entry name" value="Phosphorylase Kinase, domain 1"/>
    <property type="match status" value="1"/>
</dbReference>
<dbReference type="Proteomes" id="UP000027100">
    <property type="component" value="Unassembled WGS sequence"/>
</dbReference>
<dbReference type="PANTHER" id="PTHR21310">
    <property type="entry name" value="AMINOGLYCOSIDE PHOSPHOTRANSFERASE-RELATED-RELATED"/>
    <property type="match status" value="1"/>
</dbReference>
<feature type="domain" description="Aminoglycoside phosphotransferase" evidence="1">
    <location>
        <begin position="78"/>
        <end position="278"/>
    </location>
</feature>
<protein>
    <submittedName>
        <fullName evidence="2">Putative aminoglycoside phosphotransferase</fullName>
    </submittedName>
</protein>
<dbReference type="Pfam" id="PF01636">
    <property type="entry name" value="APH"/>
    <property type="match status" value="1"/>
</dbReference>
<evidence type="ECO:0000313" key="3">
    <source>
        <dbReference type="Proteomes" id="UP000027100"/>
    </source>
</evidence>
<dbReference type="PANTHER" id="PTHR21310:SF40">
    <property type="entry name" value="AMINOGLYCOSIDE PHOSPHOTRANSFERASE DOMAIN-CONTAINING PROTEIN-RELATED"/>
    <property type="match status" value="1"/>
</dbReference>
<dbReference type="InterPro" id="IPR041726">
    <property type="entry name" value="ACAD10_11_N"/>
</dbReference>
<keyword evidence="2" id="KW-0808">Transferase</keyword>
<dbReference type="InterPro" id="IPR011009">
    <property type="entry name" value="Kinase-like_dom_sf"/>
</dbReference>
<dbReference type="EMBL" id="ARYM01000017">
    <property type="protein sequence ID" value="KCZ97615.1"/>
    <property type="molecule type" value="Genomic_DNA"/>
</dbReference>
<dbReference type="RefSeq" id="WP_035600089.1">
    <property type="nucleotide sequence ID" value="NZ_ARYM01000017.1"/>
</dbReference>
<dbReference type="GO" id="GO:0016740">
    <property type="term" value="F:transferase activity"/>
    <property type="evidence" value="ECO:0007669"/>
    <property type="project" value="UniProtKB-KW"/>
</dbReference>
<dbReference type="OrthoDB" id="3806873at2"/>
<dbReference type="CDD" id="cd05154">
    <property type="entry name" value="ACAD10_11_N-like"/>
    <property type="match status" value="1"/>
</dbReference>
<evidence type="ECO:0000313" key="2">
    <source>
        <dbReference type="EMBL" id="KCZ97615.1"/>
    </source>
</evidence>
<name>A0A062VDV3_9PROT</name>
<dbReference type="Gene3D" id="3.90.1200.10">
    <property type="match status" value="1"/>
</dbReference>